<evidence type="ECO:0000313" key="3">
    <source>
        <dbReference type="EMBL" id="KAH7301330.1"/>
    </source>
</evidence>
<proteinExistence type="predicted"/>
<dbReference type="PROSITE" id="PS51375">
    <property type="entry name" value="PPR"/>
    <property type="match status" value="2"/>
</dbReference>
<sequence>MAFISCWLSTHKGNVCRRFFCRYAPAVMKEDSGCDLGSDLANIFESLEHNLGQLYAPGFHADSATYASLLQHCALASALCHGMSLHYILTLKGLDLDLFIMNHLIHMYGKCDALEEACVVFAGMKHRNIFSWNIMIALHKQLHTDGMQGRLGFFSRMMAEGILPDKATFVTLISSITSPKSSFFGKCLHASVVGIGLEMDVMVGTALISMLSHCNSLMEAWFIFDCMPVQNVVSWSAMIAACVRHNEGEEALELFSKMEMQGLVPRKMTLVSCLSGCAILAAHSIGLHIHSLIISIGFDSSVIIGTALVDMYGKNGNLLEAVSTFDRMAQKTVLSWTVMMATYAMHGKAKQVLSLFQKMEAQGVMADNVAFLCAVSACSHLGLFEESIILIFSISHVYHLTPMLEHFNCLIDLLGRVGRLQEGEILLHSIPYQASDSSWLSLLAACRVHLDPVRAERAASHTFCLDPSSAVPYFLLTNRLDQQI</sequence>
<reference evidence="3 4" key="1">
    <citation type="submission" date="2021-08" db="EMBL/GenBank/DDBJ databases">
        <title>WGS assembly of Ceratopteris richardii.</title>
        <authorList>
            <person name="Marchant D.B."/>
            <person name="Chen G."/>
            <person name="Jenkins J."/>
            <person name="Shu S."/>
            <person name="Leebens-Mack J."/>
            <person name="Grimwood J."/>
            <person name="Schmutz J."/>
            <person name="Soltis P."/>
            <person name="Soltis D."/>
            <person name="Chen Z.-H."/>
        </authorList>
    </citation>
    <scope>NUCLEOTIDE SEQUENCE [LARGE SCALE GENOMIC DNA]</scope>
    <source>
        <strain evidence="3">Whitten #5841</strain>
        <tissue evidence="3">Leaf</tissue>
    </source>
</reference>
<evidence type="ECO:0008006" key="5">
    <source>
        <dbReference type="Google" id="ProtNLM"/>
    </source>
</evidence>
<dbReference type="GO" id="GO:0003723">
    <property type="term" value="F:RNA binding"/>
    <property type="evidence" value="ECO:0007669"/>
    <property type="project" value="InterPro"/>
</dbReference>
<organism evidence="3 4">
    <name type="scientific">Ceratopteris richardii</name>
    <name type="common">Triangle waterfern</name>
    <dbReference type="NCBI Taxonomy" id="49495"/>
    <lineage>
        <taxon>Eukaryota</taxon>
        <taxon>Viridiplantae</taxon>
        <taxon>Streptophyta</taxon>
        <taxon>Embryophyta</taxon>
        <taxon>Tracheophyta</taxon>
        <taxon>Polypodiopsida</taxon>
        <taxon>Polypodiidae</taxon>
        <taxon>Polypodiales</taxon>
        <taxon>Pteridineae</taxon>
        <taxon>Pteridaceae</taxon>
        <taxon>Parkerioideae</taxon>
        <taxon>Ceratopteris</taxon>
    </lineage>
</organism>
<dbReference type="PANTHER" id="PTHR47926:SF533">
    <property type="entry name" value="DYW DOMAIN-CONTAINING PROTEIN"/>
    <property type="match status" value="1"/>
</dbReference>
<dbReference type="GO" id="GO:0009451">
    <property type="term" value="P:RNA modification"/>
    <property type="evidence" value="ECO:0007669"/>
    <property type="project" value="InterPro"/>
</dbReference>
<protein>
    <recommendedName>
        <fullName evidence="5">Pentatricopeptide repeat-containing protein</fullName>
    </recommendedName>
</protein>
<gene>
    <name evidence="3" type="ORF">KP509_23G020600</name>
</gene>
<evidence type="ECO:0000256" key="2">
    <source>
        <dbReference type="PROSITE-ProRule" id="PRU00708"/>
    </source>
</evidence>
<dbReference type="OrthoDB" id="185373at2759"/>
<name>A0A8T2RY49_CERRI</name>
<dbReference type="InterPro" id="IPR011990">
    <property type="entry name" value="TPR-like_helical_dom_sf"/>
</dbReference>
<evidence type="ECO:0000256" key="1">
    <source>
        <dbReference type="ARBA" id="ARBA00022737"/>
    </source>
</evidence>
<dbReference type="Proteomes" id="UP000825935">
    <property type="component" value="Chromosome 23"/>
</dbReference>
<dbReference type="GO" id="GO:0048731">
    <property type="term" value="P:system development"/>
    <property type="evidence" value="ECO:0007669"/>
    <property type="project" value="UniProtKB-ARBA"/>
</dbReference>
<comment type="caution">
    <text evidence="3">The sequence shown here is derived from an EMBL/GenBank/DDBJ whole genome shotgun (WGS) entry which is preliminary data.</text>
</comment>
<dbReference type="NCBIfam" id="TIGR00756">
    <property type="entry name" value="PPR"/>
    <property type="match status" value="2"/>
</dbReference>
<keyword evidence="4" id="KW-1185">Reference proteome</keyword>
<evidence type="ECO:0000313" key="4">
    <source>
        <dbReference type="Proteomes" id="UP000825935"/>
    </source>
</evidence>
<dbReference type="AlphaFoldDB" id="A0A8T2RY49"/>
<dbReference type="Pfam" id="PF01535">
    <property type="entry name" value="PPR"/>
    <property type="match status" value="4"/>
</dbReference>
<dbReference type="Gene3D" id="1.25.40.10">
    <property type="entry name" value="Tetratricopeptide repeat domain"/>
    <property type="match status" value="3"/>
</dbReference>
<feature type="repeat" description="PPR" evidence="2">
    <location>
        <begin position="332"/>
        <end position="366"/>
    </location>
</feature>
<dbReference type="EMBL" id="CM035428">
    <property type="protein sequence ID" value="KAH7301330.1"/>
    <property type="molecule type" value="Genomic_DNA"/>
</dbReference>
<dbReference type="Pfam" id="PF13041">
    <property type="entry name" value="PPR_2"/>
    <property type="match status" value="1"/>
</dbReference>
<dbReference type="OMA" id="LERNIVC"/>
<accession>A0A8T2RY49</accession>
<dbReference type="FunFam" id="1.25.40.10:FF:000285">
    <property type="entry name" value="Pentatricopeptide repeat-containing protein, chloroplastic"/>
    <property type="match status" value="1"/>
</dbReference>
<dbReference type="FunFam" id="1.25.40.10:FF:000158">
    <property type="entry name" value="pentatricopeptide repeat-containing protein At2g33680"/>
    <property type="match status" value="1"/>
</dbReference>
<dbReference type="InterPro" id="IPR002885">
    <property type="entry name" value="PPR_rpt"/>
</dbReference>
<keyword evidence="1" id="KW-0677">Repeat</keyword>
<dbReference type="InterPro" id="IPR046960">
    <property type="entry name" value="PPR_At4g14850-like_plant"/>
</dbReference>
<feature type="repeat" description="PPR" evidence="2">
    <location>
        <begin position="231"/>
        <end position="265"/>
    </location>
</feature>
<dbReference type="PANTHER" id="PTHR47926">
    <property type="entry name" value="PENTATRICOPEPTIDE REPEAT-CONTAINING PROTEIN"/>
    <property type="match status" value="1"/>
</dbReference>